<organism evidence="2 3">
    <name type="scientific">Eiseniibacteriota bacterium</name>
    <dbReference type="NCBI Taxonomy" id="2212470"/>
    <lineage>
        <taxon>Bacteria</taxon>
        <taxon>Candidatus Eiseniibacteriota</taxon>
    </lineage>
</organism>
<dbReference type="EMBL" id="VBOT01000190">
    <property type="protein sequence ID" value="TMQ47312.1"/>
    <property type="molecule type" value="Genomic_DNA"/>
</dbReference>
<evidence type="ECO:0000313" key="3">
    <source>
        <dbReference type="Proteomes" id="UP000320184"/>
    </source>
</evidence>
<dbReference type="Proteomes" id="UP000320184">
    <property type="component" value="Unassembled WGS sequence"/>
</dbReference>
<accession>A0A538S7F0</accession>
<dbReference type="AlphaFoldDB" id="A0A538S7F0"/>
<proteinExistence type="predicted"/>
<keyword evidence="1" id="KW-1133">Transmembrane helix</keyword>
<evidence type="ECO:0000256" key="1">
    <source>
        <dbReference type="SAM" id="Phobius"/>
    </source>
</evidence>
<name>A0A538S7F0_UNCEI</name>
<feature type="transmembrane region" description="Helical" evidence="1">
    <location>
        <begin position="21"/>
        <end position="39"/>
    </location>
</feature>
<reference evidence="2 3" key="1">
    <citation type="journal article" date="2019" name="Nat. Microbiol.">
        <title>Mediterranean grassland soil C-N compound turnover is dependent on rainfall and depth, and is mediated by genomically divergent microorganisms.</title>
        <authorList>
            <person name="Diamond S."/>
            <person name="Andeer P.F."/>
            <person name="Li Z."/>
            <person name="Crits-Christoph A."/>
            <person name="Burstein D."/>
            <person name="Anantharaman K."/>
            <person name="Lane K.R."/>
            <person name="Thomas B.C."/>
            <person name="Pan C."/>
            <person name="Northen T.R."/>
            <person name="Banfield J.F."/>
        </authorList>
    </citation>
    <scope>NUCLEOTIDE SEQUENCE [LARGE SCALE GENOMIC DNA]</scope>
    <source>
        <strain evidence="2">WS_3</strain>
    </source>
</reference>
<gene>
    <name evidence="2" type="ORF">E6K73_13845</name>
</gene>
<evidence type="ECO:0000313" key="2">
    <source>
        <dbReference type="EMBL" id="TMQ47312.1"/>
    </source>
</evidence>
<protein>
    <submittedName>
        <fullName evidence="2">Uncharacterized protein</fullName>
    </submittedName>
</protein>
<sequence length="201" mass="21487">MTWLSRISTEWIAWLNDLFKAAGWVLAVPAAISLFAVWVTGRELERRRATETASLRDQARISQEAAARAEAEAGQLRRRLALRHVTDTQRATILRELAPAPKGSVLVRCVLGDGEGLAFAKQVADVLRAAGWTVGDVSQGVYSGTNPVGFGIVIRSKQAPPPGAEVLFKALTRAGLPIGVAEEVGIPADRIAVTVGNKPSE</sequence>
<comment type="caution">
    <text evidence="2">The sequence shown here is derived from an EMBL/GenBank/DDBJ whole genome shotgun (WGS) entry which is preliminary data.</text>
</comment>
<keyword evidence="1" id="KW-0812">Transmembrane</keyword>
<keyword evidence="1" id="KW-0472">Membrane</keyword>